<comment type="subcellular location">
    <subcellularLocation>
        <location evidence="11">Cytoplasm</location>
    </subcellularLocation>
</comment>
<name>A0A9E6XUE0_9ACTN</name>
<feature type="repeat" description="CXXCXGXG motif" evidence="11">
    <location>
        <begin position="174"/>
        <end position="181"/>
    </location>
</feature>
<dbReference type="GO" id="GO:0051082">
    <property type="term" value="F:unfolded protein binding"/>
    <property type="evidence" value="ECO:0007669"/>
    <property type="project" value="UniProtKB-UniRule"/>
</dbReference>
<evidence type="ECO:0000256" key="1">
    <source>
        <dbReference type="ARBA" id="ARBA00022490"/>
    </source>
</evidence>
<dbReference type="PROSITE" id="PS00636">
    <property type="entry name" value="DNAJ_1"/>
    <property type="match status" value="1"/>
</dbReference>
<dbReference type="CDD" id="cd06257">
    <property type="entry name" value="DnaJ"/>
    <property type="match status" value="1"/>
</dbReference>
<feature type="region of interest" description="Disordered" evidence="13">
    <location>
        <begin position="58"/>
        <end position="89"/>
    </location>
</feature>
<evidence type="ECO:0000259" key="15">
    <source>
        <dbReference type="PROSITE" id="PS51188"/>
    </source>
</evidence>
<feature type="binding site" evidence="11">
    <location>
        <position position="213"/>
    </location>
    <ligand>
        <name>Zn(2+)</name>
        <dbReference type="ChEBI" id="CHEBI:29105"/>
        <label>1</label>
    </ligand>
</feature>
<evidence type="ECO:0000313" key="16">
    <source>
        <dbReference type="EMBL" id="UGS33967.1"/>
    </source>
</evidence>
<keyword evidence="6 11" id="KW-0862">Zinc</keyword>
<feature type="repeat" description="CXXCXGXG motif" evidence="11">
    <location>
        <begin position="196"/>
        <end position="203"/>
    </location>
</feature>
<dbReference type="GO" id="GO:0008270">
    <property type="term" value="F:zinc ion binding"/>
    <property type="evidence" value="ECO:0007669"/>
    <property type="project" value="UniProtKB-UniRule"/>
</dbReference>
<dbReference type="GO" id="GO:0009408">
    <property type="term" value="P:response to heat"/>
    <property type="evidence" value="ECO:0007669"/>
    <property type="project" value="InterPro"/>
</dbReference>
<evidence type="ECO:0000256" key="13">
    <source>
        <dbReference type="SAM" id="MobiDB-lite"/>
    </source>
</evidence>
<accession>A0A9E6XUE0</accession>
<evidence type="ECO:0000256" key="10">
    <source>
        <dbReference type="ARBA" id="ARBA00067609"/>
    </source>
</evidence>
<comment type="function">
    <text evidence="11">Participates actively in the response to hyperosmotic and heat shock by preventing the aggregation of stress-denatured proteins and by disaggregating proteins, also in an autonomous, DnaK-independent fashion. Unfolded proteins bind initially to DnaJ; upon interaction with the DnaJ-bound protein, DnaK hydrolyzes its bound ATP, resulting in the formation of a stable complex. GrpE releases ADP from DnaK; ATP binding to DnaK triggers the release of the substrate protein, thus completing the reaction cycle. Several rounds of ATP-dependent interactions between DnaJ, DnaK and GrpE are required for fully efficient folding. Also involved, together with DnaK and GrpE, in the DNA replication of plasmids through activation of initiation proteins.</text>
</comment>
<dbReference type="InterPro" id="IPR018253">
    <property type="entry name" value="DnaJ_domain_CS"/>
</dbReference>
<dbReference type="EMBL" id="CP087164">
    <property type="protein sequence ID" value="UGS33967.1"/>
    <property type="molecule type" value="Genomic_DNA"/>
</dbReference>
<evidence type="ECO:0000256" key="5">
    <source>
        <dbReference type="ARBA" id="ARBA00022771"/>
    </source>
</evidence>
<dbReference type="Gene3D" id="2.10.230.10">
    <property type="entry name" value="Heat shock protein DnaJ, cysteine-rich domain"/>
    <property type="match status" value="1"/>
</dbReference>
<dbReference type="PROSITE" id="PS51188">
    <property type="entry name" value="ZF_CR"/>
    <property type="match status" value="1"/>
</dbReference>
<sequence>MAQQDLYRVLGVDKKASQDEIKKAYRKLARQYHPDRNPDDASAESRFKEISAAYDVLGDPDKRKEYDRQGANPFAGANPFGTGAGGPGGGFEAGSFSDILSNLFGSARGGAGGAGGAGRATPQPERGRDLEAEVRLSFQQAVDGAQVSLSVPTSSMCGTCHGTGAKPGTTPKVCPRCQGRGVENQGQGLFSISQPCSMCGGSGAIIEEPCPTCQGTGAVRTVKNYKVNVPAGVREGSRVRLAGKGEPGRRGGPPGDLYVITHVDASPVFKRKGDHLEVEVPLTIPEALRGAEIEVPTLSGSKRLRVKPGTKHGTVQRLRGEGPPKLSDKKHRGDIHYRFVLDVPDHLTREQEAAVEELSKVMNGNPRAKLFAGGAGAAGKAA</sequence>
<comment type="subunit">
    <text evidence="11">Homodimer.</text>
</comment>
<evidence type="ECO:0000313" key="17">
    <source>
        <dbReference type="Proteomes" id="UP001162834"/>
    </source>
</evidence>
<dbReference type="PROSITE" id="PS50076">
    <property type="entry name" value="DNAJ_2"/>
    <property type="match status" value="1"/>
</dbReference>
<dbReference type="Gene3D" id="1.10.287.110">
    <property type="entry name" value="DnaJ domain"/>
    <property type="match status" value="1"/>
</dbReference>
<proteinExistence type="inferred from homology"/>
<dbReference type="CDD" id="cd10719">
    <property type="entry name" value="DnaJ_zf"/>
    <property type="match status" value="1"/>
</dbReference>
<dbReference type="NCBIfam" id="TIGR02349">
    <property type="entry name" value="DnaJ_bact"/>
    <property type="match status" value="1"/>
</dbReference>
<evidence type="ECO:0000256" key="9">
    <source>
        <dbReference type="ARBA" id="ARBA00061004"/>
    </source>
</evidence>
<evidence type="ECO:0000256" key="12">
    <source>
        <dbReference type="PROSITE-ProRule" id="PRU00546"/>
    </source>
</evidence>
<evidence type="ECO:0000256" key="11">
    <source>
        <dbReference type="HAMAP-Rule" id="MF_01152"/>
    </source>
</evidence>
<evidence type="ECO:0000256" key="4">
    <source>
        <dbReference type="ARBA" id="ARBA00022737"/>
    </source>
</evidence>
<dbReference type="GO" id="GO:0005737">
    <property type="term" value="C:cytoplasm"/>
    <property type="evidence" value="ECO:0007669"/>
    <property type="project" value="UniProtKB-SubCell"/>
</dbReference>
<keyword evidence="4 11" id="KW-0677">Repeat</keyword>
<feature type="domain" description="CR-type" evidence="15">
    <location>
        <begin position="144"/>
        <end position="222"/>
    </location>
</feature>
<dbReference type="SMART" id="SM00271">
    <property type="entry name" value="DnaJ"/>
    <property type="match status" value="1"/>
</dbReference>
<keyword evidence="3 11" id="KW-0479">Metal-binding</keyword>
<feature type="domain" description="J" evidence="14">
    <location>
        <begin position="5"/>
        <end position="70"/>
    </location>
</feature>
<comment type="cofactor">
    <cofactor evidence="11">
        <name>Zn(2+)</name>
        <dbReference type="ChEBI" id="CHEBI:29105"/>
    </cofactor>
    <text evidence="11">Binds 2 Zn(2+) ions per monomer.</text>
</comment>
<dbReference type="GO" id="GO:0005524">
    <property type="term" value="F:ATP binding"/>
    <property type="evidence" value="ECO:0007669"/>
    <property type="project" value="InterPro"/>
</dbReference>
<feature type="repeat" description="CXXCXGXG motif" evidence="11">
    <location>
        <begin position="210"/>
        <end position="217"/>
    </location>
</feature>
<dbReference type="HAMAP" id="MF_01152">
    <property type="entry name" value="DnaJ"/>
    <property type="match status" value="1"/>
</dbReference>
<feature type="binding site" evidence="11">
    <location>
        <position position="157"/>
    </location>
    <ligand>
        <name>Zn(2+)</name>
        <dbReference type="ChEBI" id="CHEBI:29105"/>
        <label>1</label>
    </ligand>
</feature>
<evidence type="ECO:0000256" key="8">
    <source>
        <dbReference type="ARBA" id="ARBA00023186"/>
    </source>
</evidence>
<feature type="binding site" evidence="11">
    <location>
        <position position="210"/>
    </location>
    <ligand>
        <name>Zn(2+)</name>
        <dbReference type="ChEBI" id="CHEBI:29105"/>
        <label>1</label>
    </ligand>
</feature>
<dbReference type="FunFam" id="2.60.260.20:FF:000013">
    <property type="entry name" value="DnaJ subfamily B member 11"/>
    <property type="match status" value="1"/>
</dbReference>
<protein>
    <recommendedName>
        <fullName evidence="10 11">Chaperone protein DnaJ</fullName>
    </recommendedName>
</protein>
<dbReference type="InterPro" id="IPR012724">
    <property type="entry name" value="DnaJ"/>
</dbReference>
<feature type="binding site" evidence="11">
    <location>
        <position position="196"/>
    </location>
    <ligand>
        <name>Zn(2+)</name>
        <dbReference type="ChEBI" id="CHEBI:29105"/>
        <label>2</label>
    </ligand>
</feature>
<dbReference type="InterPro" id="IPR001623">
    <property type="entry name" value="DnaJ_domain"/>
</dbReference>
<dbReference type="PRINTS" id="PR00625">
    <property type="entry name" value="JDOMAIN"/>
</dbReference>
<evidence type="ECO:0000259" key="14">
    <source>
        <dbReference type="PROSITE" id="PS50076"/>
    </source>
</evidence>
<keyword evidence="8 11" id="KW-0143">Chaperone</keyword>
<evidence type="ECO:0000256" key="6">
    <source>
        <dbReference type="ARBA" id="ARBA00022833"/>
    </source>
</evidence>
<keyword evidence="5 11" id="KW-0863">Zinc-finger</keyword>
<dbReference type="SUPFAM" id="SSF49493">
    <property type="entry name" value="HSP40/DnaJ peptide-binding domain"/>
    <property type="match status" value="2"/>
</dbReference>
<dbReference type="PANTHER" id="PTHR43096:SF54">
    <property type="entry name" value="CHAPERONE PROTEIN DNAJ 1"/>
    <property type="match status" value="1"/>
</dbReference>
<gene>
    <name evidence="16" type="primary">dnaJ_1</name>
    <name evidence="11" type="synonym">dnaJ</name>
    <name evidence="16" type="ORF">DSM104329_00334</name>
</gene>
<dbReference type="SUPFAM" id="SSF57938">
    <property type="entry name" value="DnaJ/Hsp40 cysteine-rich domain"/>
    <property type="match status" value="1"/>
</dbReference>
<dbReference type="GO" id="GO:0042026">
    <property type="term" value="P:protein refolding"/>
    <property type="evidence" value="ECO:0007669"/>
    <property type="project" value="TreeGrafter"/>
</dbReference>
<dbReference type="CDD" id="cd10747">
    <property type="entry name" value="DnaJ_C"/>
    <property type="match status" value="1"/>
</dbReference>
<dbReference type="GO" id="GO:0006260">
    <property type="term" value="P:DNA replication"/>
    <property type="evidence" value="ECO:0007669"/>
    <property type="project" value="UniProtKB-KW"/>
</dbReference>
<dbReference type="InterPro" id="IPR001305">
    <property type="entry name" value="HSP_DnaJ_Cys-rich_dom"/>
</dbReference>
<feature type="repeat" description="CXXCXGXG motif" evidence="11">
    <location>
        <begin position="157"/>
        <end position="164"/>
    </location>
</feature>
<dbReference type="Gene3D" id="2.60.260.20">
    <property type="entry name" value="Urease metallochaperone UreE, N-terminal domain"/>
    <property type="match status" value="2"/>
</dbReference>
<evidence type="ECO:0000256" key="2">
    <source>
        <dbReference type="ARBA" id="ARBA00022705"/>
    </source>
</evidence>
<dbReference type="AlphaFoldDB" id="A0A9E6XUE0"/>
<dbReference type="InterPro" id="IPR008971">
    <property type="entry name" value="HSP40/DnaJ_pept-bd"/>
</dbReference>
<dbReference type="InterPro" id="IPR002939">
    <property type="entry name" value="DnaJ_C"/>
</dbReference>
<dbReference type="Pfam" id="PF01556">
    <property type="entry name" value="DnaJ_C"/>
    <property type="match status" value="1"/>
</dbReference>
<feature type="binding site" evidence="11">
    <location>
        <position position="177"/>
    </location>
    <ligand>
        <name>Zn(2+)</name>
        <dbReference type="ChEBI" id="CHEBI:29105"/>
        <label>2</label>
    </ligand>
</feature>
<dbReference type="Pfam" id="PF00684">
    <property type="entry name" value="DnaJ_CXXCXGXG"/>
    <property type="match status" value="1"/>
</dbReference>
<evidence type="ECO:0000256" key="3">
    <source>
        <dbReference type="ARBA" id="ARBA00022723"/>
    </source>
</evidence>
<comment type="similarity">
    <text evidence="9 11">Belongs to the DnaJ family.</text>
</comment>
<feature type="binding site" evidence="11">
    <location>
        <position position="174"/>
    </location>
    <ligand>
        <name>Zn(2+)</name>
        <dbReference type="ChEBI" id="CHEBI:29105"/>
        <label>2</label>
    </ligand>
</feature>
<dbReference type="FunFam" id="2.10.230.10:FF:000002">
    <property type="entry name" value="Molecular chaperone DnaJ"/>
    <property type="match status" value="1"/>
</dbReference>
<keyword evidence="2 11" id="KW-0235">DNA replication</keyword>
<feature type="compositionally biased region" description="Basic and acidic residues" evidence="13">
    <location>
        <begin position="59"/>
        <end position="68"/>
    </location>
</feature>
<evidence type="ECO:0000256" key="7">
    <source>
        <dbReference type="ARBA" id="ARBA00023016"/>
    </source>
</evidence>
<dbReference type="KEGG" id="sbae:DSM104329_00334"/>
<keyword evidence="17" id="KW-1185">Reference proteome</keyword>
<dbReference type="Proteomes" id="UP001162834">
    <property type="component" value="Chromosome"/>
</dbReference>
<dbReference type="InterPro" id="IPR036869">
    <property type="entry name" value="J_dom_sf"/>
</dbReference>
<keyword evidence="7 11" id="KW-0346">Stress response</keyword>
<organism evidence="16 17">
    <name type="scientific">Capillimicrobium parvum</name>
    <dbReference type="NCBI Taxonomy" id="2884022"/>
    <lineage>
        <taxon>Bacteria</taxon>
        <taxon>Bacillati</taxon>
        <taxon>Actinomycetota</taxon>
        <taxon>Thermoleophilia</taxon>
        <taxon>Solirubrobacterales</taxon>
        <taxon>Capillimicrobiaceae</taxon>
        <taxon>Capillimicrobium</taxon>
    </lineage>
</organism>
<dbReference type="SUPFAM" id="SSF46565">
    <property type="entry name" value="Chaperone J-domain"/>
    <property type="match status" value="1"/>
</dbReference>
<dbReference type="GO" id="GO:0031072">
    <property type="term" value="F:heat shock protein binding"/>
    <property type="evidence" value="ECO:0007669"/>
    <property type="project" value="InterPro"/>
</dbReference>
<comment type="domain">
    <text evidence="11">The J domain is necessary and sufficient to stimulate DnaK ATPase activity. Zinc center 1 plays an important role in the autonomous, DnaK-independent chaperone activity of DnaJ. Zinc center 2 is essential for interaction with DnaK and for DnaJ activity.</text>
</comment>
<reference evidence="16" key="1">
    <citation type="journal article" date="2022" name="Int. J. Syst. Evol. Microbiol.">
        <title>Pseudomonas aegrilactucae sp. nov. and Pseudomonas morbosilactucae sp. nov., pathogens causing bacterial rot of lettuce in Japan.</title>
        <authorList>
            <person name="Sawada H."/>
            <person name="Fujikawa T."/>
            <person name="Satou M."/>
        </authorList>
    </citation>
    <scope>NUCLEOTIDE SEQUENCE</scope>
    <source>
        <strain evidence="16">0166_1</strain>
    </source>
</reference>
<keyword evidence="1 11" id="KW-0963">Cytoplasm</keyword>
<dbReference type="PANTHER" id="PTHR43096">
    <property type="entry name" value="DNAJ HOMOLOG 1, MITOCHONDRIAL-RELATED"/>
    <property type="match status" value="1"/>
</dbReference>
<dbReference type="Pfam" id="PF00226">
    <property type="entry name" value="DnaJ"/>
    <property type="match status" value="1"/>
</dbReference>
<dbReference type="InterPro" id="IPR036410">
    <property type="entry name" value="HSP_DnaJ_Cys-rich_dom_sf"/>
</dbReference>
<feature type="zinc finger region" description="CR-type" evidence="12">
    <location>
        <begin position="144"/>
        <end position="222"/>
    </location>
</feature>
<feature type="binding site" evidence="11">
    <location>
        <position position="160"/>
    </location>
    <ligand>
        <name>Zn(2+)</name>
        <dbReference type="ChEBI" id="CHEBI:29105"/>
        <label>1</label>
    </ligand>
</feature>
<dbReference type="RefSeq" id="WP_259313655.1">
    <property type="nucleotide sequence ID" value="NZ_CP087164.1"/>
</dbReference>
<feature type="binding site" evidence="11">
    <location>
        <position position="199"/>
    </location>
    <ligand>
        <name>Zn(2+)</name>
        <dbReference type="ChEBI" id="CHEBI:29105"/>
        <label>2</label>
    </ligand>
</feature>
<feature type="region of interest" description="Disordered" evidence="13">
    <location>
        <begin position="308"/>
        <end position="330"/>
    </location>
</feature>
<dbReference type="NCBIfam" id="NF008035">
    <property type="entry name" value="PRK10767.1"/>
    <property type="match status" value="1"/>
</dbReference>